<sequence length="117" mass="12038">MIDVDVRVTPDEPAEDVAEPQRPPTRAERVAAAAGDAWRGLVDVFGVFDWITTVGVVMLLAGMWVCFGVGPALAGVGALVVWMGIAGGRAAARAAAGDVDEDQAVEPPRGRVAGEAV</sequence>
<evidence type="ECO:0000256" key="2">
    <source>
        <dbReference type="SAM" id="Phobius"/>
    </source>
</evidence>
<feature type="compositionally biased region" description="Basic and acidic residues" evidence="1">
    <location>
        <begin position="1"/>
        <end position="10"/>
    </location>
</feature>
<keyword evidence="2" id="KW-0472">Membrane</keyword>
<keyword evidence="4" id="KW-1185">Reference proteome</keyword>
<keyword evidence="2" id="KW-1133">Transmembrane helix</keyword>
<dbReference type="RefSeq" id="WP_111216090.1">
    <property type="nucleotide sequence ID" value="NZ_POTY01000149.1"/>
</dbReference>
<gene>
    <name evidence="3" type="ORF">C1I95_21810</name>
</gene>
<reference evidence="3 4" key="1">
    <citation type="submission" date="2018-01" db="EMBL/GenBank/DDBJ databases">
        <title>Draft genome sequence of Jishengella sp. NA12.</title>
        <authorList>
            <person name="Sahin N."/>
            <person name="Ay H."/>
            <person name="Saygin H."/>
        </authorList>
    </citation>
    <scope>NUCLEOTIDE SEQUENCE [LARGE SCALE GENOMIC DNA]</scope>
    <source>
        <strain evidence="3 4">NA12</strain>
    </source>
</reference>
<proteinExistence type="predicted"/>
<dbReference type="EMBL" id="POTY01000149">
    <property type="protein sequence ID" value="PZG14430.1"/>
    <property type="molecule type" value="Genomic_DNA"/>
</dbReference>
<feature type="region of interest" description="Disordered" evidence="1">
    <location>
        <begin position="96"/>
        <end position="117"/>
    </location>
</feature>
<accession>A0A2W2ELH6</accession>
<dbReference type="Proteomes" id="UP000248924">
    <property type="component" value="Unassembled WGS sequence"/>
</dbReference>
<comment type="caution">
    <text evidence="3">The sequence shown here is derived from an EMBL/GenBank/DDBJ whole genome shotgun (WGS) entry which is preliminary data.</text>
</comment>
<feature type="region of interest" description="Disordered" evidence="1">
    <location>
        <begin position="1"/>
        <end position="28"/>
    </location>
</feature>
<evidence type="ECO:0000256" key="1">
    <source>
        <dbReference type="SAM" id="MobiDB-lite"/>
    </source>
</evidence>
<evidence type="ECO:0000313" key="3">
    <source>
        <dbReference type="EMBL" id="PZG14430.1"/>
    </source>
</evidence>
<dbReference type="AlphaFoldDB" id="A0A2W2ELH6"/>
<feature type="transmembrane region" description="Helical" evidence="2">
    <location>
        <begin position="50"/>
        <end position="83"/>
    </location>
</feature>
<organism evidence="3 4">
    <name type="scientific">Micromonospora craterilacus</name>
    <dbReference type="NCBI Taxonomy" id="1655439"/>
    <lineage>
        <taxon>Bacteria</taxon>
        <taxon>Bacillati</taxon>
        <taxon>Actinomycetota</taxon>
        <taxon>Actinomycetes</taxon>
        <taxon>Micromonosporales</taxon>
        <taxon>Micromonosporaceae</taxon>
        <taxon>Micromonospora</taxon>
    </lineage>
</organism>
<keyword evidence="2" id="KW-0812">Transmembrane</keyword>
<name>A0A2W2ELH6_9ACTN</name>
<evidence type="ECO:0000313" key="4">
    <source>
        <dbReference type="Proteomes" id="UP000248924"/>
    </source>
</evidence>
<protein>
    <submittedName>
        <fullName evidence="3">Uncharacterized protein</fullName>
    </submittedName>
</protein>